<organism evidence="2 3">
    <name type="scientific">Effrenium voratum</name>
    <dbReference type="NCBI Taxonomy" id="2562239"/>
    <lineage>
        <taxon>Eukaryota</taxon>
        <taxon>Sar</taxon>
        <taxon>Alveolata</taxon>
        <taxon>Dinophyceae</taxon>
        <taxon>Suessiales</taxon>
        <taxon>Symbiodiniaceae</taxon>
        <taxon>Effrenium</taxon>
    </lineage>
</organism>
<keyword evidence="3" id="KW-1185">Reference proteome</keyword>
<gene>
    <name evidence="2" type="ORF">EVOR1521_LOCUS30857</name>
</gene>
<accession>A0AA36JP85</accession>
<evidence type="ECO:0000256" key="1">
    <source>
        <dbReference type="SAM" id="MobiDB-lite"/>
    </source>
</evidence>
<comment type="caution">
    <text evidence="2">The sequence shown here is derived from an EMBL/GenBank/DDBJ whole genome shotgun (WGS) entry which is preliminary data.</text>
</comment>
<protein>
    <submittedName>
        <fullName evidence="2">Uncharacterized protein</fullName>
    </submittedName>
</protein>
<evidence type="ECO:0000313" key="3">
    <source>
        <dbReference type="Proteomes" id="UP001178507"/>
    </source>
</evidence>
<feature type="region of interest" description="Disordered" evidence="1">
    <location>
        <begin position="213"/>
        <end position="238"/>
    </location>
</feature>
<name>A0AA36JP85_9DINO</name>
<sequence>MVCWWNSSSQQGSRAARLWRLLRSCCAAQRRQLLLQFSEAQRKALEQWILAHPEVRGKLRRSGKPSAVRRSGFVHPRSRSGVHGIETFSRQGKLLYRASAKLGPFRIMTGYCKDLLLAKQHLQALQCSLAQVGATEVPDNLRSLAQAELDLDLRFFAELPCRQLKTPCLKLRTGLQAGLQAFQRLQKLLNGDLLSLEASWMKVQAICDEAWKKKRKKKKQEKKKKKKEKEKKRQKTKT</sequence>
<dbReference type="Proteomes" id="UP001178507">
    <property type="component" value="Unassembled WGS sequence"/>
</dbReference>
<dbReference type="EMBL" id="CAUJNA010003792">
    <property type="protein sequence ID" value="CAJ1409877.1"/>
    <property type="molecule type" value="Genomic_DNA"/>
</dbReference>
<proteinExistence type="predicted"/>
<dbReference type="AlphaFoldDB" id="A0AA36JP85"/>
<evidence type="ECO:0000313" key="2">
    <source>
        <dbReference type="EMBL" id="CAJ1409877.1"/>
    </source>
</evidence>
<reference evidence="2" key="1">
    <citation type="submission" date="2023-08" db="EMBL/GenBank/DDBJ databases">
        <authorList>
            <person name="Chen Y."/>
            <person name="Shah S."/>
            <person name="Dougan E. K."/>
            <person name="Thang M."/>
            <person name="Chan C."/>
        </authorList>
    </citation>
    <scope>NUCLEOTIDE SEQUENCE</scope>
</reference>